<organism evidence="2 3">
    <name type="scientific">Leeuwenhoekiella blandensis (strain CECT 7118 / CCUG 51940 / KCTC 22103 / MED217)</name>
    <name type="common">Flavobacterium sp. (strain MED217)</name>
    <dbReference type="NCBI Taxonomy" id="398720"/>
    <lineage>
        <taxon>Bacteria</taxon>
        <taxon>Pseudomonadati</taxon>
        <taxon>Bacteroidota</taxon>
        <taxon>Flavobacteriia</taxon>
        <taxon>Flavobacteriales</taxon>
        <taxon>Flavobacteriaceae</taxon>
        <taxon>Leeuwenhoekiella</taxon>
    </lineage>
</organism>
<sequence>MKTLKLLSSSLLICFLLSSCGTSFYDQYSFTETLETKANALSLVEVSDQEYQQHKVAAQALINKIDMMVSYEKAKSKNEITIQMWQYLQSDASSIQQFLDLWETQGTLSTAFKAEFKPQVAKIFDLMANYENKKNEQSKLALLDLITM</sequence>
<keyword evidence="3" id="KW-1185">Reference proteome</keyword>
<evidence type="ECO:0008006" key="4">
    <source>
        <dbReference type="Google" id="ProtNLM"/>
    </source>
</evidence>
<evidence type="ECO:0000313" key="2">
    <source>
        <dbReference type="EMBL" id="EAQ48589.1"/>
    </source>
</evidence>
<proteinExistence type="predicted"/>
<accession>A3XPD6</accession>
<dbReference type="eggNOG" id="ENOG5032XTZ">
    <property type="taxonomic scope" value="Bacteria"/>
</dbReference>
<evidence type="ECO:0000256" key="1">
    <source>
        <dbReference type="SAM" id="SignalP"/>
    </source>
</evidence>
<dbReference type="HOGENOM" id="CLU_1756560_0_0_10"/>
<dbReference type="EMBL" id="AANC01000007">
    <property type="protein sequence ID" value="EAQ48589.1"/>
    <property type="molecule type" value="Genomic_DNA"/>
</dbReference>
<gene>
    <name evidence="2" type="ORF">MED217_08580</name>
</gene>
<feature type="signal peptide" evidence="1">
    <location>
        <begin position="1"/>
        <end position="25"/>
    </location>
</feature>
<dbReference type="Proteomes" id="UP000001601">
    <property type="component" value="Unassembled WGS sequence"/>
</dbReference>
<dbReference type="AlphaFoldDB" id="A3XPD6"/>
<dbReference type="OrthoDB" id="794867at2"/>
<evidence type="ECO:0000313" key="3">
    <source>
        <dbReference type="Proteomes" id="UP000001601"/>
    </source>
</evidence>
<feature type="chain" id="PRO_5002663815" description="Lipoprotein" evidence="1">
    <location>
        <begin position="26"/>
        <end position="148"/>
    </location>
</feature>
<dbReference type="PROSITE" id="PS51257">
    <property type="entry name" value="PROKAR_LIPOPROTEIN"/>
    <property type="match status" value="1"/>
</dbReference>
<comment type="caution">
    <text evidence="2">The sequence shown here is derived from an EMBL/GenBank/DDBJ whole genome shotgun (WGS) entry which is preliminary data.</text>
</comment>
<dbReference type="RefSeq" id="WP_009780092.1">
    <property type="nucleotide sequence ID" value="NZ_CH672395.1"/>
</dbReference>
<protein>
    <recommendedName>
        <fullName evidence="4">Lipoprotein</fullName>
    </recommendedName>
</protein>
<dbReference type="STRING" id="398720.MED217_08580"/>
<keyword evidence="1" id="KW-0732">Signal</keyword>
<reference evidence="2 3" key="1">
    <citation type="journal article" date="2007" name="Nature">
        <title>Light stimulates growth of proteorhodopsin-containing marine Flavobacteria.</title>
        <authorList>
            <person name="Gomez-Consarnau L."/>
            <person name="Gonzalez J.M."/>
            <person name="Coll-Llado M."/>
            <person name="Gourdon P."/>
            <person name="Pascher T."/>
            <person name="Neutze R."/>
            <person name="Pedros-Alio C."/>
            <person name="Pinhassi J."/>
        </authorList>
    </citation>
    <scope>NUCLEOTIDE SEQUENCE [LARGE SCALE GENOMIC DNA]</scope>
    <source>
        <strain evidence="2 3">MED217</strain>
    </source>
</reference>
<name>A3XPD6_LEEBM</name>